<dbReference type="Gene3D" id="3.30.420.100">
    <property type="match status" value="1"/>
</dbReference>
<name>A0A1F8EVA7_9BACT</name>
<comment type="function">
    <text evidence="7">This is one of the proteins that bind and probably mediate the attachment of the 5S RNA into the large ribosomal subunit, where it forms part of the central protuberance.</text>
</comment>
<evidence type="ECO:0000256" key="1">
    <source>
        <dbReference type="ARBA" id="ARBA00007116"/>
    </source>
</evidence>
<dbReference type="InterPro" id="IPR005484">
    <property type="entry name" value="Ribosomal_uL18_bac/plant/anim"/>
</dbReference>
<evidence type="ECO:0000313" key="8">
    <source>
        <dbReference type="EMBL" id="OGN03989.1"/>
    </source>
</evidence>
<evidence type="ECO:0000256" key="3">
    <source>
        <dbReference type="ARBA" id="ARBA00022884"/>
    </source>
</evidence>
<dbReference type="PANTHER" id="PTHR12899">
    <property type="entry name" value="39S RIBOSOMAL PROTEIN L18, MITOCHONDRIAL"/>
    <property type="match status" value="1"/>
</dbReference>
<comment type="subunit">
    <text evidence="7">Part of the 50S ribosomal subunit; part of the 5S rRNA/L5/L18/L25 subcomplex. Contacts the 5S and 23S rRNAs.</text>
</comment>
<dbReference type="FunFam" id="3.30.420.100:FF:000001">
    <property type="entry name" value="50S ribosomal protein L18"/>
    <property type="match status" value="1"/>
</dbReference>
<dbReference type="PANTHER" id="PTHR12899:SF3">
    <property type="entry name" value="LARGE RIBOSOMAL SUBUNIT PROTEIN UL18M"/>
    <property type="match status" value="1"/>
</dbReference>
<reference evidence="8 9" key="1">
    <citation type="journal article" date="2016" name="Nat. Commun.">
        <title>Thousands of microbial genomes shed light on interconnected biogeochemical processes in an aquifer system.</title>
        <authorList>
            <person name="Anantharaman K."/>
            <person name="Brown C.T."/>
            <person name="Hug L.A."/>
            <person name="Sharon I."/>
            <person name="Castelle C.J."/>
            <person name="Probst A.J."/>
            <person name="Thomas B.C."/>
            <person name="Singh A."/>
            <person name="Wilkins M.J."/>
            <person name="Karaoz U."/>
            <person name="Brodie E.L."/>
            <person name="Williams K.H."/>
            <person name="Hubbard S.S."/>
            <person name="Banfield J.F."/>
        </authorList>
    </citation>
    <scope>NUCLEOTIDE SEQUENCE [LARGE SCALE GENOMIC DNA]</scope>
</reference>
<dbReference type="GO" id="GO:0003735">
    <property type="term" value="F:structural constituent of ribosome"/>
    <property type="evidence" value="ECO:0007669"/>
    <property type="project" value="InterPro"/>
</dbReference>
<keyword evidence="2 7" id="KW-0699">rRNA-binding</keyword>
<sequence length="120" mass="13248">MAIGKNKKIHRISRHKRVRAKLFGTAQRPRISIFKSNRHIFAQVIDDDKGKTIVSGSDVDLNQKASKVKKTESALKVGETLAAQILEKGIKAAVFDRGGFKYHGRIKALADGLRKGGIKI</sequence>
<dbReference type="GO" id="GO:0008097">
    <property type="term" value="F:5S rRNA binding"/>
    <property type="evidence" value="ECO:0007669"/>
    <property type="project" value="TreeGrafter"/>
</dbReference>
<dbReference type="InterPro" id="IPR004389">
    <property type="entry name" value="Ribosomal_uL18_bac-type"/>
</dbReference>
<evidence type="ECO:0000256" key="6">
    <source>
        <dbReference type="ARBA" id="ARBA00035197"/>
    </source>
</evidence>
<organism evidence="8 9">
    <name type="scientific">Candidatus Yanofskybacteria bacterium RIFCSPHIGHO2_01_FULL_44_22</name>
    <dbReference type="NCBI Taxonomy" id="1802669"/>
    <lineage>
        <taxon>Bacteria</taxon>
        <taxon>Candidatus Yanofskyibacteriota</taxon>
    </lineage>
</organism>
<dbReference type="AlphaFoldDB" id="A0A1F8EVA7"/>
<dbReference type="EMBL" id="MGJJ01000030">
    <property type="protein sequence ID" value="OGN03989.1"/>
    <property type="molecule type" value="Genomic_DNA"/>
</dbReference>
<dbReference type="NCBIfam" id="TIGR00060">
    <property type="entry name" value="L18_bact"/>
    <property type="match status" value="1"/>
</dbReference>
<gene>
    <name evidence="7" type="primary">rplR</name>
    <name evidence="8" type="ORF">A2746_00355</name>
</gene>
<protein>
    <recommendedName>
        <fullName evidence="6 7">Large ribosomal subunit protein uL18</fullName>
    </recommendedName>
</protein>
<keyword evidence="4 7" id="KW-0689">Ribosomal protein</keyword>
<keyword evidence="5 7" id="KW-0687">Ribonucleoprotein</keyword>
<dbReference type="STRING" id="1802669.A2746_00355"/>
<evidence type="ECO:0000256" key="7">
    <source>
        <dbReference type="HAMAP-Rule" id="MF_01337"/>
    </source>
</evidence>
<dbReference type="SUPFAM" id="SSF53137">
    <property type="entry name" value="Translational machinery components"/>
    <property type="match status" value="1"/>
</dbReference>
<dbReference type="CDD" id="cd00432">
    <property type="entry name" value="Ribosomal_L18_L5e"/>
    <property type="match status" value="1"/>
</dbReference>
<dbReference type="GO" id="GO:0022625">
    <property type="term" value="C:cytosolic large ribosomal subunit"/>
    <property type="evidence" value="ECO:0007669"/>
    <property type="project" value="TreeGrafter"/>
</dbReference>
<evidence type="ECO:0000313" key="9">
    <source>
        <dbReference type="Proteomes" id="UP000177419"/>
    </source>
</evidence>
<dbReference type="HAMAP" id="MF_01337_B">
    <property type="entry name" value="Ribosomal_uL18_B"/>
    <property type="match status" value="1"/>
</dbReference>
<dbReference type="Pfam" id="PF00861">
    <property type="entry name" value="Ribosomal_L18p"/>
    <property type="match status" value="1"/>
</dbReference>
<dbReference type="Proteomes" id="UP000177419">
    <property type="component" value="Unassembled WGS sequence"/>
</dbReference>
<keyword evidence="3 7" id="KW-0694">RNA-binding</keyword>
<dbReference type="GO" id="GO:0006412">
    <property type="term" value="P:translation"/>
    <property type="evidence" value="ECO:0007669"/>
    <property type="project" value="UniProtKB-UniRule"/>
</dbReference>
<evidence type="ECO:0000256" key="5">
    <source>
        <dbReference type="ARBA" id="ARBA00023274"/>
    </source>
</evidence>
<accession>A0A1F8EVA7</accession>
<proteinExistence type="inferred from homology"/>
<comment type="caution">
    <text evidence="8">The sequence shown here is derived from an EMBL/GenBank/DDBJ whole genome shotgun (WGS) entry which is preliminary data.</text>
</comment>
<dbReference type="InterPro" id="IPR057268">
    <property type="entry name" value="Ribosomal_L18"/>
</dbReference>
<comment type="similarity">
    <text evidence="1 7">Belongs to the universal ribosomal protein uL18 family.</text>
</comment>
<evidence type="ECO:0000256" key="4">
    <source>
        <dbReference type="ARBA" id="ARBA00022980"/>
    </source>
</evidence>
<evidence type="ECO:0000256" key="2">
    <source>
        <dbReference type="ARBA" id="ARBA00022730"/>
    </source>
</evidence>